<dbReference type="PROSITE" id="PS50157">
    <property type="entry name" value="ZINC_FINGER_C2H2_2"/>
    <property type="match status" value="6"/>
</dbReference>
<feature type="compositionally biased region" description="Basic residues" evidence="6">
    <location>
        <begin position="491"/>
        <end position="500"/>
    </location>
</feature>
<evidence type="ECO:0000256" key="6">
    <source>
        <dbReference type="SAM" id="MobiDB-lite"/>
    </source>
</evidence>
<feature type="compositionally biased region" description="Basic and acidic residues" evidence="6">
    <location>
        <begin position="452"/>
        <end position="461"/>
    </location>
</feature>
<dbReference type="SUPFAM" id="SSF57667">
    <property type="entry name" value="beta-beta-alpha zinc fingers"/>
    <property type="match status" value="2"/>
</dbReference>
<proteinExistence type="predicted"/>
<feature type="domain" description="C2H2-type" evidence="7">
    <location>
        <begin position="581"/>
        <end position="609"/>
    </location>
</feature>
<dbReference type="PROSITE" id="PS00028">
    <property type="entry name" value="ZINC_FINGER_C2H2_1"/>
    <property type="match status" value="7"/>
</dbReference>
<dbReference type="PANTHER" id="PTHR24379">
    <property type="entry name" value="KRAB AND ZINC FINGER DOMAIN-CONTAINING"/>
    <property type="match status" value="1"/>
</dbReference>
<dbReference type="InterPro" id="IPR013087">
    <property type="entry name" value="Znf_C2H2_type"/>
</dbReference>
<name>A0ABD0S469_LOXSC</name>
<organism evidence="8 9">
    <name type="scientific">Loxostege sticticalis</name>
    <name type="common">Beet webworm moth</name>
    <dbReference type="NCBI Taxonomy" id="481309"/>
    <lineage>
        <taxon>Eukaryota</taxon>
        <taxon>Metazoa</taxon>
        <taxon>Ecdysozoa</taxon>
        <taxon>Arthropoda</taxon>
        <taxon>Hexapoda</taxon>
        <taxon>Insecta</taxon>
        <taxon>Pterygota</taxon>
        <taxon>Neoptera</taxon>
        <taxon>Endopterygota</taxon>
        <taxon>Lepidoptera</taxon>
        <taxon>Glossata</taxon>
        <taxon>Ditrysia</taxon>
        <taxon>Pyraloidea</taxon>
        <taxon>Crambidae</taxon>
        <taxon>Pyraustinae</taxon>
        <taxon>Loxostege</taxon>
    </lineage>
</organism>
<dbReference type="Gene3D" id="3.30.160.60">
    <property type="entry name" value="Classic Zinc Finger"/>
    <property type="match status" value="4"/>
</dbReference>
<feature type="region of interest" description="Disordered" evidence="6">
    <location>
        <begin position="387"/>
        <end position="420"/>
    </location>
</feature>
<keyword evidence="2" id="KW-0677">Repeat</keyword>
<evidence type="ECO:0000256" key="3">
    <source>
        <dbReference type="ARBA" id="ARBA00022771"/>
    </source>
</evidence>
<keyword evidence="3 5" id="KW-0863">Zinc-finger</keyword>
<feature type="region of interest" description="Disordered" evidence="6">
    <location>
        <begin position="432"/>
        <end position="506"/>
    </location>
</feature>
<dbReference type="Proteomes" id="UP001549921">
    <property type="component" value="Unassembled WGS sequence"/>
</dbReference>
<feature type="compositionally biased region" description="Polar residues" evidence="6">
    <location>
        <begin position="462"/>
        <end position="482"/>
    </location>
</feature>
<evidence type="ECO:0000256" key="4">
    <source>
        <dbReference type="ARBA" id="ARBA00022833"/>
    </source>
</evidence>
<reference evidence="8 9" key="1">
    <citation type="submission" date="2024-06" db="EMBL/GenBank/DDBJ databases">
        <title>A chromosome-level genome assembly of beet webworm, Loxostege sticticalis.</title>
        <authorList>
            <person name="Zhang Y."/>
        </authorList>
    </citation>
    <scope>NUCLEOTIDE SEQUENCE [LARGE SCALE GENOMIC DNA]</scope>
    <source>
        <strain evidence="8">AQ028</strain>
        <tissue evidence="8">Male pupae</tissue>
    </source>
</reference>
<evidence type="ECO:0000256" key="5">
    <source>
        <dbReference type="PROSITE-ProRule" id="PRU00042"/>
    </source>
</evidence>
<sequence>MSDMDLLDFQDSETTCAICYAEFLDPDDLSVHKSQVHGEQTQLVQCPFCSVHLSDLANYALHLRDDHLPNLHCCKYCNRVFQDFDQYRKHESKHYTYVPKSMYSCSQCGKLHSNVFELELHERREHANATEGVLLNDCLPFLSSLLNIKALKFLQSLHDDAVYMCVNCEISTSNVQKYLEHLKKNKCQSPACGICGSVYRTKKNLIKHYQTHKDCFHNSQPRYKQCSECCKMFEIKMWRRHTKTCRPIKCRLCNIIYSTMNELAQHQSEHHPMTVVLETCKYCHREFAGTSALDKHIERTHPDLHLYKYKCIDCKAVFKHPKKLFAHFSSTHKDLEPYTCKICDKKFKVRKRFTIHIKLDHKSIGYIEFDKNFHVFFSDKKSENPFQPGAISSSNTVKSELKETSKVKDQKKDKGEVDQKTLGNKKVTFALNQDSTSKNEKGQAEINTTENQRFELNKEQNDQVNINSDFMSATETEGNQTENEADQMSKARFRSRKRRRPQNDDEYVVLESSDDEPLLELQKRAKTKRRSRLKHATWNRKQQVNLKNNKKRFICNICKKYCYTFQNYHNHYSTHYTNATLKCVKCSKSFKSKDDLNKHCSEEHSSSQLTQTLKNLLQKRKNGANPELTTAEKFQRTIKSVNLPPDTAKVSITTVNKSQSVKNFIESFTPEDAPKNEKSVEINNSVTMRSYVGLCKEPLIKMTKCKLTPIDDSPKKLSMPVHFRQAVGETYKVTIKQVSPEPIPDFGQDYTENDNYQSDNDKSEAVPEVAQEVMLEETEEPPKTLYIPHKVVLPKLPKEFNKVRIAHLQAEAPYYKIVKVGDVLNPTKPKEKPVSAPKKDIQLPDGTKLVTVNPLAHLLGDTPVEKILANTKSKYYQPKPKDFEMAIAKAMLKLDNPNAFPKKKRKKSDAEK</sequence>
<keyword evidence="4" id="KW-0862">Zinc</keyword>
<protein>
    <recommendedName>
        <fullName evidence="7">C2H2-type domain-containing protein</fullName>
    </recommendedName>
</protein>
<accession>A0ABD0S469</accession>
<feature type="domain" description="C2H2-type" evidence="7">
    <location>
        <begin position="338"/>
        <end position="361"/>
    </location>
</feature>
<feature type="domain" description="C2H2-type" evidence="7">
    <location>
        <begin position="278"/>
        <end position="301"/>
    </location>
</feature>
<gene>
    <name evidence="8" type="ORF">ABMA28_012543</name>
</gene>
<dbReference type="SMART" id="SM00355">
    <property type="entry name" value="ZnF_C2H2"/>
    <property type="match status" value="12"/>
</dbReference>
<dbReference type="GO" id="GO:0008270">
    <property type="term" value="F:zinc ion binding"/>
    <property type="evidence" value="ECO:0007669"/>
    <property type="project" value="UniProtKB-KW"/>
</dbReference>
<comment type="caution">
    <text evidence="8">The sequence shown here is derived from an EMBL/GenBank/DDBJ whole genome shotgun (WGS) entry which is preliminary data.</text>
</comment>
<evidence type="ECO:0000256" key="1">
    <source>
        <dbReference type="ARBA" id="ARBA00022723"/>
    </source>
</evidence>
<evidence type="ECO:0000256" key="2">
    <source>
        <dbReference type="ARBA" id="ARBA00022737"/>
    </source>
</evidence>
<dbReference type="Pfam" id="PF00096">
    <property type="entry name" value="zf-C2H2"/>
    <property type="match status" value="2"/>
</dbReference>
<evidence type="ECO:0000313" key="9">
    <source>
        <dbReference type="Proteomes" id="UP001549921"/>
    </source>
</evidence>
<dbReference type="AlphaFoldDB" id="A0ABD0S469"/>
<feature type="compositionally biased region" description="Basic and acidic residues" evidence="6">
    <location>
        <begin position="399"/>
        <end position="419"/>
    </location>
</feature>
<evidence type="ECO:0000259" key="7">
    <source>
        <dbReference type="PROSITE" id="PS50157"/>
    </source>
</evidence>
<feature type="domain" description="C2H2-type" evidence="7">
    <location>
        <begin position="72"/>
        <end position="99"/>
    </location>
</feature>
<dbReference type="PANTHER" id="PTHR24379:SF127">
    <property type="entry name" value="BLOODY FINGERS-RELATED"/>
    <property type="match status" value="1"/>
</dbReference>
<evidence type="ECO:0000313" key="8">
    <source>
        <dbReference type="EMBL" id="KAL0808873.1"/>
    </source>
</evidence>
<dbReference type="InterPro" id="IPR036236">
    <property type="entry name" value="Znf_C2H2_sf"/>
</dbReference>
<dbReference type="GO" id="GO:0006355">
    <property type="term" value="P:regulation of DNA-templated transcription"/>
    <property type="evidence" value="ECO:0007669"/>
    <property type="project" value="UniProtKB-ARBA"/>
</dbReference>
<feature type="domain" description="C2H2-type" evidence="7">
    <location>
        <begin position="103"/>
        <end position="131"/>
    </location>
</feature>
<feature type="domain" description="C2H2-type" evidence="7">
    <location>
        <begin position="309"/>
        <end position="337"/>
    </location>
</feature>
<keyword evidence="1" id="KW-0479">Metal-binding</keyword>
<dbReference type="EMBL" id="JBEDNZ010000030">
    <property type="protein sequence ID" value="KAL0808873.1"/>
    <property type="molecule type" value="Genomic_DNA"/>
</dbReference>